<dbReference type="GO" id="GO:0004803">
    <property type="term" value="F:transposase activity"/>
    <property type="evidence" value="ECO:0007669"/>
    <property type="project" value="InterPro"/>
</dbReference>
<evidence type="ECO:0000313" key="3">
    <source>
        <dbReference type="Proteomes" id="UP000073601"/>
    </source>
</evidence>
<gene>
    <name evidence="2" type="ORF">GMA8713_05205</name>
</gene>
<dbReference type="PANTHER" id="PTHR33055:SF3">
    <property type="entry name" value="PUTATIVE TRANSPOSASE FOR IS117-RELATED"/>
    <property type="match status" value="1"/>
</dbReference>
<dbReference type="Pfam" id="PF02371">
    <property type="entry name" value="Transposase_20"/>
    <property type="match status" value="1"/>
</dbReference>
<dbReference type="PANTHER" id="PTHR33055">
    <property type="entry name" value="TRANSPOSASE FOR INSERTION SEQUENCE ELEMENT IS1111A"/>
    <property type="match status" value="1"/>
</dbReference>
<dbReference type="EMBL" id="FIZY01000216">
    <property type="protein sequence ID" value="CZF87154.1"/>
    <property type="molecule type" value="Genomic_DNA"/>
</dbReference>
<dbReference type="GO" id="GO:0003677">
    <property type="term" value="F:DNA binding"/>
    <property type="evidence" value="ECO:0007669"/>
    <property type="project" value="InterPro"/>
</dbReference>
<name>A0A128FLK5_9GAMM</name>
<proteinExistence type="predicted"/>
<dbReference type="InterPro" id="IPR003346">
    <property type="entry name" value="Transposase_20"/>
</dbReference>
<accession>A0A128FLK5</accession>
<dbReference type="AlphaFoldDB" id="A0A128FLK5"/>
<evidence type="ECO:0000313" key="2">
    <source>
        <dbReference type="EMBL" id="CZF87154.1"/>
    </source>
</evidence>
<reference evidence="3" key="1">
    <citation type="submission" date="2016-02" db="EMBL/GenBank/DDBJ databases">
        <authorList>
            <person name="Rodrigo-Torres Lidia"/>
            <person name="Arahal R.David."/>
        </authorList>
    </citation>
    <scope>NUCLEOTIDE SEQUENCE [LARGE SCALE GENOMIC DNA]</scope>
    <source>
        <strain evidence="3">CECT 8713</strain>
    </source>
</reference>
<keyword evidence="3" id="KW-1185">Reference proteome</keyword>
<organism evidence="2 3">
    <name type="scientific">Grimontia marina</name>
    <dbReference type="NCBI Taxonomy" id="646534"/>
    <lineage>
        <taxon>Bacteria</taxon>
        <taxon>Pseudomonadati</taxon>
        <taxon>Pseudomonadota</taxon>
        <taxon>Gammaproteobacteria</taxon>
        <taxon>Vibrionales</taxon>
        <taxon>Vibrionaceae</taxon>
        <taxon>Grimontia</taxon>
    </lineage>
</organism>
<dbReference type="Proteomes" id="UP000073601">
    <property type="component" value="Unassembled WGS sequence"/>
</dbReference>
<evidence type="ECO:0000259" key="1">
    <source>
        <dbReference type="Pfam" id="PF02371"/>
    </source>
</evidence>
<dbReference type="GO" id="GO:0006313">
    <property type="term" value="P:DNA transposition"/>
    <property type="evidence" value="ECO:0007669"/>
    <property type="project" value="InterPro"/>
</dbReference>
<dbReference type="NCBIfam" id="NF033542">
    <property type="entry name" value="transpos_IS110"/>
    <property type="match status" value="1"/>
</dbReference>
<feature type="domain" description="Transposase IS116/IS110/IS902 C-terminal" evidence="1">
    <location>
        <begin position="88"/>
        <end position="167"/>
    </location>
</feature>
<sequence length="216" mass="24294">MRRHLSSERTRLLNHIRGLLGEYGIVLPKGGTVLRREIPGILENEGNGLTDFLRQLLRRQQARLVSLDEELSWYDRELKQQAENDETCQRLMTLPGFGPVVSRAVNAWMGDGTQFRRGRDASAALGLVPRQFSTGGREVLLGISKRGDRFLRSLIIHGARAVVCRAGTKTDRLSLWINHLVATRGFNKATVALANKLIRIAWVVVTRQETYKPVTA</sequence>
<dbReference type="InterPro" id="IPR047650">
    <property type="entry name" value="Transpos_IS110"/>
</dbReference>
<protein>
    <submittedName>
        <fullName evidence="2">Transposase IS116/IS110/IS902 family protein</fullName>
    </submittedName>
</protein>